<proteinExistence type="predicted"/>
<gene>
    <name evidence="2" type="ORF">EEDITHA_LOCUS6783</name>
</gene>
<keyword evidence="3" id="KW-1185">Reference proteome</keyword>
<evidence type="ECO:0000313" key="3">
    <source>
        <dbReference type="Proteomes" id="UP001153954"/>
    </source>
</evidence>
<name>A0AAU9TX44_EUPED</name>
<dbReference type="Proteomes" id="UP001153954">
    <property type="component" value="Unassembled WGS sequence"/>
</dbReference>
<dbReference type="AlphaFoldDB" id="A0AAU9TX44"/>
<evidence type="ECO:0000256" key="1">
    <source>
        <dbReference type="SAM" id="MobiDB-lite"/>
    </source>
</evidence>
<feature type="region of interest" description="Disordered" evidence="1">
    <location>
        <begin position="18"/>
        <end position="43"/>
    </location>
</feature>
<accession>A0AAU9TX44</accession>
<comment type="caution">
    <text evidence="2">The sequence shown here is derived from an EMBL/GenBank/DDBJ whole genome shotgun (WGS) entry which is preliminary data.</text>
</comment>
<feature type="compositionally biased region" description="Basic and acidic residues" evidence="1">
    <location>
        <begin position="18"/>
        <end position="31"/>
    </location>
</feature>
<evidence type="ECO:0000313" key="2">
    <source>
        <dbReference type="EMBL" id="CAH2090867.1"/>
    </source>
</evidence>
<reference evidence="2" key="1">
    <citation type="submission" date="2022-03" db="EMBL/GenBank/DDBJ databases">
        <authorList>
            <person name="Tunstrom K."/>
        </authorList>
    </citation>
    <scope>NUCLEOTIDE SEQUENCE</scope>
</reference>
<organism evidence="2 3">
    <name type="scientific">Euphydryas editha</name>
    <name type="common">Edith's checkerspot</name>
    <dbReference type="NCBI Taxonomy" id="104508"/>
    <lineage>
        <taxon>Eukaryota</taxon>
        <taxon>Metazoa</taxon>
        <taxon>Ecdysozoa</taxon>
        <taxon>Arthropoda</taxon>
        <taxon>Hexapoda</taxon>
        <taxon>Insecta</taxon>
        <taxon>Pterygota</taxon>
        <taxon>Neoptera</taxon>
        <taxon>Endopterygota</taxon>
        <taxon>Lepidoptera</taxon>
        <taxon>Glossata</taxon>
        <taxon>Ditrysia</taxon>
        <taxon>Papilionoidea</taxon>
        <taxon>Nymphalidae</taxon>
        <taxon>Nymphalinae</taxon>
        <taxon>Euphydryas</taxon>
    </lineage>
</organism>
<sequence>MRILVAKIIPTREVAQKATKDESEVEGECRGRQNGGGGARGKLPYNGYSEECLDRLEPNGNIPNDKDSHYGKYTLGANLIWKVETKIQLAKDNNTIE</sequence>
<protein>
    <submittedName>
        <fullName evidence="2">Uncharacterized protein</fullName>
    </submittedName>
</protein>
<dbReference type="EMBL" id="CAKOGL010000010">
    <property type="protein sequence ID" value="CAH2090867.1"/>
    <property type="molecule type" value="Genomic_DNA"/>
</dbReference>